<keyword evidence="1" id="KW-0812">Transmembrane</keyword>
<evidence type="ECO:0000256" key="1">
    <source>
        <dbReference type="SAM" id="Phobius"/>
    </source>
</evidence>
<feature type="transmembrane region" description="Helical" evidence="1">
    <location>
        <begin position="161"/>
        <end position="183"/>
    </location>
</feature>
<dbReference type="GO" id="GO:0042392">
    <property type="term" value="F:sphingosine-1-phosphate phosphatase activity"/>
    <property type="evidence" value="ECO:0007669"/>
    <property type="project" value="TreeGrafter"/>
</dbReference>
<dbReference type="KEGG" id="paa:Paes_2334"/>
<keyword evidence="1" id="KW-1133">Transmembrane helix</keyword>
<dbReference type="InterPro" id="IPR036938">
    <property type="entry name" value="PAP2/HPO_sf"/>
</dbReference>
<organism evidence="3 4">
    <name type="scientific">Prosthecochloris aestuarii (strain DSM 271 / SK 413)</name>
    <dbReference type="NCBI Taxonomy" id="290512"/>
    <lineage>
        <taxon>Bacteria</taxon>
        <taxon>Pseudomonadati</taxon>
        <taxon>Chlorobiota</taxon>
        <taxon>Chlorobiia</taxon>
        <taxon>Chlorobiales</taxon>
        <taxon>Chlorobiaceae</taxon>
        <taxon>Prosthecochloris</taxon>
    </lineage>
</organism>
<proteinExistence type="predicted"/>
<dbReference type="Pfam" id="PF01569">
    <property type="entry name" value="PAP2"/>
    <property type="match status" value="1"/>
</dbReference>
<evidence type="ECO:0000313" key="3">
    <source>
        <dbReference type="EMBL" id="ACF47325.1"/>
    </source>
</evidence>
<evidence type="ECO:0000259" key="2">
    <source>
        <dbReference type="SMART" id="SM00014"/>
    </source>
</evidence>
<keyword evidence="1" id="KW-0472">Membrane</keyword>
<feature type="transmembrane region" description="Helical" evidence="1">
    <location>
        <begin position="104"/>
        <end position="125"/>
    </location>
</feature>
<dbReference type="STRING" id="290512.Paes_2334"/>
<dbReference type="eggNOG" id="COG0671">
    <property type="taxonomic scope" value="Bacteria"/>
</dbReference>
<keyword evidence="4" id="KW-1185">Reference proteome</keyword>
<gene>
    <name evidence="3" type="ordered locus">Paes_2334</name>
</gene>
<name>B4S6X0_PROA2</name>
<evidence type="ECO:0000313" key="4">
    <source>
        <dbReference type="Proteomes" id="UP000002725"/>
    </source>
</evidence>
<dbReference type="HOGENOM" id="CLU_072573_10_0_10"/>
<feature type="transmembrane region" description="Helical" evidence="1">
    <location>
        <begin position="27"/>
        <end position="50"/>
    </location>
</feature>
<dbReference type="AlphaFoldDB" id="B4S6X0"/>
<dbReference type="Gene3D" id="1.20.144.10">
    <property type="entry name" value="Phosphatidic acid phosphatase type 2/haloperoxidase"/>
    <property type="match status" value="1"/>
</dbReference>
<accession>B4S6X0</accession>
<feature type="domain" description="Phosphatidic acid phosphatase type 2/haloperoxidase" evidence="2">
    <location>
        <begin position="59"/>
        <end position="176"/>
    </location>
</feature>
<dbReference type="CDD" id="cd03395">
    <property type="entry name" value="PAP2_like_4"/>
    <property type="match status" value="1"/>
</dbReference>
<dbReference type="SMART" id="SM00014">
    <property type="entry name" value="acidPPc"/>
    <property type="match status" value="1"/>
</dbReference>
<dbReference type="PANTHER" id="PTHR14969">
    <property type="entry name" value="SPHINGOSINE-1-PHOSPHATE PHOSPHOHYDROLASE"/>
    <property type="match status" value="1"/>
</dbReference>
<dbReference type="InterPro" id="IPR000326">
    <property type="entry name" value="PAP2/HPO"/>
</dbReference>
<reference evidence="3" key="1">
    <citation type="submission" date="2008-06" db="EMBL/GenBank/DDBJ databases">
        <title>Complete sequence of chromosome of Prosthecochloris aestuarii DSM 271.</title>
        <authorList>
            <consortium name="US DOE Joint Genome Institute"/>
            <person name="Lucas S."/>
            <person name="Copeland A."/>
            <person name="Lapidus A."/>
            <person name="Glavina del Rio T."/>
            <person name="Dalin E."/>
            <person name="Tice H."/>
            <person name="Bruce D."/>
            <person name="Goodwin L."/>
            <person name="Pitluck S."/>
            <person name="Schmutz J."/>
            <person name="Larimer F."/>
            <person name="Land M."/>
            <person name="Hauser L."/>
            <person name="Kyrpides N."/>
            <person name="Anderson I."/>
            <person name="Liu Z."/>
            <person name="Li T."/>
            <person name="Zhao F."/>
            <person name="Overmann J."/>
            <person name="Bryant D.A."/>
            <person name="Richardson P."/>
        </authorList>
    </citation>
    <scope>NUCLEOTIDE SEQUENCE [LARGE SCALE GENOMIC DNA]</scope>
    <source>
        <strain evidence="3">DSM 271</strain>
    </source>
</reference>
<dbReference type="RefSeq" id="WP_012506853.1">
    <property type="nucleotide sequence ID" value="NC_011059.1"/>
</dbReference>
<protein>
    <submittedName>
        <fullName evidence="3">Phosphoesterase PA-phosphatase related</fullName>
    </submittedName>
</protein>
<dbReference type="SUPFAM" id="SSF48317">
    <property type="entry name" value="Acid phosphatase/Vanadium-dependent haloperoxidase"/>
    <property type="match status" value="1"/>
</dbReference>
<feature type="transmembrane region" description="Helical" evidence="1">
    <location>
        <begin position="134"/>
        <end position="155"/>
    </location>
</feature>
<sequence length="196" mass="21664">MEWLQQVDTWLFQLLNLHLVHPAADDLMVFLTKPKLSGHIFVLAALFMVVQRGKNGLVILLLTLLAVGCADWITSGVLKPLVQRTRPCFALDEYRLLIDQTRSFSFASSHASNAAAVASMIWIFFSRGALVEKVFTGVMALYCLLVAVSRVYVGVHYPSDIIAGIVIGIACSSAIYLCFAWVIKNVIQVNGMKNMT</sequence>
<dbReference type="PANTHER" id="PTHR14969:SF13">
    <property type="entry name" value="AT30094P"/>
    <property type="match status" value="1"/>
</dbReference>
<dbReference type="Proteomes" id="UP000002725">
    <property type="component" value="Chromosome"/>
</dbReference>
<feature type="transmembrane region" description="Helical" evidence="1">
    <location>
        <begin position="57"/>
        <end position="74"/>
    </location>
</feature>
<dbReference type="EMBL" id="CP001108">
    <property type="protein sequence ID" value="ACF47325.1"/>
    <property type="molecule type" value="Genomic_DNA"/>
</dbReference>